<sequence>MTKMNDFRRRPNISPFCREWSAVDCATGHELFITEWTFAATAKTPISSLKPFITHFKQLEKKLKQISRISVTEPTLCSYEMLCVQKNKLTVSEINVWQALLHITFSDSGNIYFNCSVIIGQNIDGNDRNLSSQIDIFETDKTLLVRLAVQLLDGLRFLHERNLGHFDLDLMSIWITGKRNFRLSDYFLRYIVINFALSMVMEQVSENLKSLLLNRYRIIKECVEMVGENIASGSSIDKLPHNDLASLGNIFSKFRGLPAVANDPDFSKNLESFVKACRNTKILKILMEHPFLHQDDLFQSLIDVEKEGFQQIAHSRLRNEFIFIEMLGKGGFGDVMLAKNKLDGNDYAIKRIPLDPKDERFSRKVTREAKLFSKLNHPNVVRYYSAWIEQASTVTKEAGPKSSSSEVNVNSGQEVGTEDSLMPMQIKNNEKVAKRLAVDTTAEWSTSFQVASMYELDSVSEEQCKEPVRTLFSPTGLSTVENSDF</sequence>
<dbReference type="InterPro" id="IPR050339">
    <property type="entry name" value="CC_SR_Kinase"/>
</dbReference>
<dbReference type="InterPro" id="IPR011009">
    <property type="entry name" value="Kinase-like_dom_sf"/>
</dbReference>
<dbReference type="GO" id="GO:1990625">
    <property type="term" value="P:negative regulation of cytoplasmic translational initiation in response to stress"/>
    <property type="evidence" value="ECO:0007669"/>
    <property type="project" value="TreeGrafter"/>
</dbReference>
<keyword evidence="8" id="KW-1185">Reference proteome</keyword>
<evidence type="ECO:0000256" key="4">
    <source>
        <dbReference type="ARBA" id="ARBA00022840"/>
    </source>
</evidence>
<dbReference type="PANTHER" id="PTHR11042:SF136">
    <property type="entry name" value="EIF-2-ALPHA KINASE GCN2"/>
    <property type="match status" value="1"/>
</dbReference>
<feature type="domain" description="Protein kinase" evidence="6">
    <location>
        <begin position="321"/>
        <end position="485"/>
    </location>
</feature>
<dbReference type="PROSITE" id="PS50011">
    <property type="entry name" value="PROTEIN_KINASE_DOM"/>
    <property type="match status" value="2"/>
</dbReference>
<dbReference type="GO" id="GO:0005829">
    <property type="term" value="C:cytosol"/>
    <property type="evidence" value="ECO:0007669"/>
    <property type="project" value="TreeGrafter"/>
</dbReference>
<dbReference type="GO" id="GO:0005634">
    <property type="term" value="C:nucleus"/>
    <property type="evidence" value="ECO:0007669"/>
    <property type="project" value="TreeGrafter"/>
</dbReference>
<dbReference type="InterPro" id="IPR017441">
    <property type="entry name" value="Protein_kinase_ATP_BS"/>
</dbReference>
<dbReference type="GO" id="GO:0005524">
    <property type="term" value="F:ATP binding"/>
    <property type="evidence" value="ECO:0007669"/>
    <property type="project" value="UniProtKB-UniRule"/>
</dbReference>
<dbReference type="Pfam" id="PF00069">
    <property type="entry name" value="Pkinase"/>
    <property type="match status" value="1"/>
</dbReference>
<dbReference type="SUPFAM" id="SSF56112">
    <property type="entry name" value="Protein kinase-like (PK-like)"/>
    <property type="match status" value="2"/>
</dbReference>
<dbReference type="PROSITE" id="PS00107">
    <property type="entry name" value="PROTEIN_KINASE_ATP"/>
    <property type="match status" value="1"/>
</dbReference>
<organism evidence="7 8">
    <name type="scientific">Brugia timori</name>
    <dbReference type="NCBI Taxonomy" id="42155"/>
    <lineage>
        <taxon>Eukaryota</taxon>
        <taxon>Metazoa</taxon>
        <taxon>Ecdysozoa</taxon>
        <taxon>Nematoda</taxon>
        <taxon>Chromadorea</taxon>
        <taxon>Rhabditida</taxon>
        <taxon>Spirurina</taxon>
        <taxon>Spiruromorpha</taxon>
        <taxon>Filarioidea</taxon>
        <taxon>Onchocercidae</taxon>
        <taxon>Brugia</taxon>
    </lineage>
</organism>
<dbReference type="EMBL" id="UZAG01001106">
    <property type="protein sequence ID" value="VDO10421.1"/>
    <property type="molecule type" value="Genomic_DNA"/>
</dbReference>
<evidence type="ECO:0000256" key="5">
    <source>
        <dbReference type="PROSITE-ProRule" id="PRU10141"/>
    </source>
</evidence>
<evidence type="ECO:0000259" key="6">
    <source>
        <dbReference type="PROSITE" id="PS50011"/>
    </source>
</evidence>
<gene>
    <name evidence="7" type="ORF">BTMF_LOCUS1521</name>
</gene>
<dbReference type="GO" id="GO:0004694">
    <property type="term" value="F:eukaryotic translation initiation factor 2alpha kinase activity"/>
    <property type="evidence" value="ECO:0007669"/>
    <property type="project" value="TreeGrafter"/>
</dbReference>
<accession>A0A3P7SR12</accession>
<evidence type="ECO:0000256" key="3">
    <source>
        <dbReference type="ARBA" id="ARBA00022777"/>
    </source>
</evidence>
<evidence type="ECO:0000256" key="1">
    <source>
        <dbReference type="ARBA" id="ARBA00022679"/>
    </source>
</evidence>
<feature type="binding site" evidence="5">
    <location>
        <position position="350"/>
    </location>
    <ligand>
        <name>ATP</name>
        <dbReference type="ChEBI" id="CHEBI:30616"/>
    </ligand>
</feature>
<evidence type="ECO:0000313" key="8">
    <source>
        <dbReference type="Proteomes" id="UP000280834"/>
    </source>
</evidence>
<dbReference type="InterPro" id="IPR000719">
    <property type="entry name" value="Prot_kinase_dom"/>
</dbReference>
<keyword evidence="3" id="KW-0418">Kinase</keyword>
<feature type="domain" description="Protein kinase" evidence="6">
    <location>
        <begin position="1"/>
        <end position="327"/>
    </location>
</feature>
<dbReference type="Proteomes" id="UP000280834">
    <property type="component" value="Unassembled WGS sequence"/>
</dbReference>
<proteinExistence type="predicted"/>
<name>A0A3P7SR12_9BILA</name>
<dbReference type="Gene3D" id="3.30.200.20">
    <property type="entry name" value="Phosphorylase Kinase, domain 1"/>
    <property type="match status" value="1"/>
</dbReference>
<evidence type="ECO:0000256" key="2">
    <source>
        <dbReference type="ARBA" id="ARBA00022741"/>
    </source>
</evidence>
<keyword evidence="4 5" id="KW-0067">ATP-binding</keyword>
<feature type="non-terminal residue" evidence="7">
    <location>
        <position position="485"/>
    </location>
</feature>
<keyword evidence="1" id="KW-0808">Transferase</keyword>
<protein>
    <recommendedName>
        <fullName evidence="6">Protein kinase domain-containing protein</fullName>
    </recommendedName>
</protein>
<dbReference type="AlphaFoldDB" id="A0A3P7SR12"/>
<dbReference type="PANTHER" id="PTHR11042">
    <property type="entry name" value="EUKARYOTIC TRANSLATION INITIATION FACTOR 2-ALPHA KINASE EIF2-ALPHA KINASE -RELATED"/>
    <property type="match status" value="1"/>
</dbReference>
<reference evidence="7 8" key="1">
    <citation type="submission" date="2018-11" db="EMBL/GenBank/DDBJ databases">
        <authorList>
            <consortium name="Pathogen Informatics"/>
        </authorList>
    </citation>
    <scope>NUCLEOTIDE SEQUENCE [LARGE SCALE GENOMIC DNA]</scope>
</reference>
<evidence type="ECO:0000313" key="7">
    <source>
        <dbReference type="EMBL" id="VDO10421.1"/>
    </source>
</evidence>
<keyword evidence="2 5" id="KW-0547">Nucleotide-binding</keyword>